<keyword evidence="5 6" id="KW-0472">Membrane</keyword>
<keyword evidence="8" id="KW-1185">Reference proteome</keyword>
<accession>B4SA40</accession>
<dbReference type="AlphaFoldDB" id="B4SA40"/>
<feature type="transmembrane region" description="Helical" evidence="6">
    <location>
        <begin position="136"/>
        <end position="157"/>
    </location>
</feature>
<dbReference type="PANTHER" id="PTHR39087:SF2">
    <property type="entry name" value="UPF0104 MEMBRANE PROTEIN MJ1595"/>
    <property type="match status" value="1"/>
</dbReference>
<gene>
    <name evidence="7" type="ordered locus">Ppha_1486</name>
</gene>
<feature type="transmembrane region" description="Helical" evidence="6">
    <location>
        <begin position="163"/>
        <end position="185"/>
    </location>
</feature>
<dbReference type="PANTHER" id="PTHR39087">
    <property type="entry name" value="UPF0104 MEMBRANE PROTEIN MJ1595"/>
    <property type="match status" value="1"/>
</dbReference>
<evidence type="ECO:0000313" key="8">
    <source>
        <dbReference type="Proteomes" id="UP000002724"/>
    </source>
</evidence>
<dbReference type="Proteomes" id="UP000002724">
    <property type="component" value="Chromosome"/>
</dbReference>
<dbReference type="EMBL" id="CP001110">
    <property type="protein sequence ID" value="ACF43736.1"/>
    <property type="molecule type" value="Genomic_DNA"/>
</dbReference>
<name>B4SA40_PELPB</name>
<feature type="transmembrane region" description="Helical" evidence="6">
    <location>
        <begin position="234"/>
        <end position="259"/>
    </location>
</feature>
<comment type="subcellular location">
    <subcellularLocation>
        <location evidence="1">Cell membrane</location>
        <topology evidence="1">Multi-pass membrane protein</topology>
    </subcellularLocation>
</comment>
<evidence type="ECO:0000256" key="1">
    <source>
        <dbReference type="ARBA" id="ARBA00004651"/>
    </source>
</evidence>
<dbReference type="Pfam" id="PF03706">
    <property type="entry name" value="LPG_synthase_TM"/>
    <property type="match status" value="1"/>
</dbReference>
<proteinExistence type="predicted"/>
<evidence type="ECO:0000256" key="5">
    <source>
        <dbReference type="ARBA" id="ARBA00023136"/>
    </source>
</evidence>
<keyword evidence="3 6" id="KW-0812">Transmembrane</keyword>
<reference evidence="7 8" key="1">
    <citation type="submission" date="2008-06" db="EMBL/GenBank/DDBJ databases">
        <title>Complete sequence of Pelodictyon phaeoclathratiforme BU-1.</title>
        <authorList>
            <consortium name="US DOE Joint Genome Institute"/>
            <person name="Lucas S."/>
            <person name="Copeland A."/>
            <person name="Lapidus A."/>
            <person name="Glavina del Rio T."/>
            <person name="Dalin E."/>
            <person name="Tice H."/>
            <person name="Bruce D."/>
            <person name="Goodwin L."/>
            <person name="Pitluck S."/>
            <person name="Schmutz J."/>
            <person name="Larimer F."/>
            <person name="Land M."/>
            <person name="Hauser L."/>
            <person name="Kyrpides N."/>
            <person name="Mikhailova N."/>
            <person name="Liu Z."/>
            <person name="Li T."/>
            <person name="Zhao F."/>
            <person name="Overmann J."/>
            <person name="Bryant D.A."/>
            <person name="Richardson P."/>
        </authorList>
    </citation>
    <scope>NUCLEOTIDE SEQUENCE [LARGE SCALE GENOMIC DNA]</scope>
    <source>
        <strain evidence="8">DSM 5477 / BU-1</strain>
    </source>
</reference>
<keyword evidence="2" id="KW-1003">Cell membrane</keyword>
<evidence type="ECO:0000256" key="6">
    <source>
        <dbReference type="SAM" id="Phobius"/>
    </source>
</evidence>
<feature type="transmembrane region" description="Helical" evidence="6">
    <location>
        <begin position="9"/>
        <end position="26"/>
    </location>
</feature>
<dbReference type="eggNOG" id="COG0392">
    <property type="taxonomic scope" value="Bacteria"/>
</dbReference>
<feature type="transmembrane region" description="Helical" evidence="6">
    <location>
        <begin position="38"/>
        <end position="58"/>
    </location>
</feature>
<dbReference type="KEGG" id="pph:Ppha_1486"/>
<dbReference type="GO" id="GO:0005886">
    <property type="term" value="C:plasma membrane"/>
    <property type="evidence" value="ECO:0007669"/>
    <property type="project" value="UniProtKB-SubCell"/>
</dbReference>
<feature type="transmembrane region" description="Helical" evidence="6">
    <location>
        <begin position="323"/>
        <end position="340"/>
    </location>
</feature>
<dbReference type="STRING" id="324925.Ppha_1486"/>
<evidence type="ECO:0000313" key="7">
    <source>
        <dbReference type="EMBL" id="ACF43736.1"/>
    </source>
</evidence>
<dbReference type="RefSeq" id="WP_012508224.1">
    <property type="nucleotide sequence ID" value="NC_011060.1"/>
</dbReference>
<organism evidence="7 8">
    <name type="scientific">Pelodictyon phaeoclathratiforme (strain DSM 5477 / BU-1)</name>
    <dbReference type="NCBI Taxonomy" id="324925"/>
    <lineage>
        <taxon>Bacteria</taxon>
        <taxon>Pseudomonadati</taxon>
        <taxon>Chlorobiota</taxon>
        <taxon>Chlorobiia</taxon>
        <taxon>Chlorobiales</taxon>
        <taxon>Chlorobiaceae</taxon>
        <taxon>Chlorobium/Pelodictyon group</taxon>
        <taxon>Pelodictyon</taxon>
    </lineage>
</organism>
<sequence>MTKKTGNNLAGYIGLALGLVLIVFQFRQIDFAGVVGRISSIGFSSVSILLPFLALHLLETFAWIKVFPPGITAIPFFKLLKIQLITETISMTLPAGMAIGEPLRPYLCSRFIGIPLPAGVASVAVRKLMLGVAQGIYTIIGAIAGFSLLQTISIPMIPAGVLGYIMVGAGVAVFSLFFVFLLLLLNGNAAQSVHRLLMFVPFKRVKKWLLDRESGFLDTDAELKSFDTPFAGRLILVLLIYIIAWFMLAIESYIILRLLGVDISFLQVLSMDTAITMLRAFFFFIPSGLGIQELGYRVFFQALGLYNVQDYGAFVLLRRFKELLWYTFGYAIMFLSGVHLRDAEGVSRGDS</sequence>
<keyword evidence="4 6" id="KW-1133">Transmembrane helix</keyword>
<evidence type="ECO:0000256" key="4">
    <source>
        <dbReference type="ARBA" id="ARBA00022989"/>
    </source>
</evidence>
<dbReference type="InterPro" id="IPR022791">
    <property type="entry name" value="L-PG_synthase/AglD"/>
</dbReference>
<evidence type="ECO:0000256" key="3">
    <source>
        <dbReference type="ARBA" id="ARBA00022692"/>
    </source>
</evidence>
<evidence type="ECO:0000256" key="2">
    <source>
        <dbReference type="ARBA" id="ARBA00022475"/>
    </source>
</evidence>
<protein>
    <submittedName>
        <fullName evidence="7">Uncharacterized protein</fullName>
    </submittedName>
</protein>
<dbReference type="HOGENOM" id="CLU_782323_0_0_10"/>